<evidence type="ECO:0000313" key="2">
    <source>
        <dbReference type="Proteomes" id="UP000831785"/>
    </source>
</evidence>
<dbReference type="RefSeq" id="WP_244715306.1">
    <property type="nucleotide sequence ID" value="NZ_CP095049.1"/>
</dbReference>
<reference evidence="1 2" key="1">
    <citation type="submission" date="2022-04" db="EMBL/GenBank/DDBJ databases">
        <title>Hymenobacter sp. isolated from the air.</title>
        <authorList>
            <person name="Won M."/>
            <person name="Lee C.-M."/>
            <person name="Woen H.-Y."/>
            <person name="Kwon S.-W."/>
        </authorList>
    </citation>
    <scope>NUCLEOTIDE SEQUENCE [LARGE SCALE GENOMIC DNA]</scope>
    <source>
        <strain evidence="2">5116 S-27</strain>
    </source>
</reference>
<gene>
    <name evidence="1" type="ORF">MUN80_19115</name>
</gene>
<dbReference type="EMBL" id="CP095049">
    <property type="protein sequence ID" value="UOQ51861.1"/>
    <property type="molecule type" value="Genomic_DNA"/>
</dbReference>
<accession>A0ABY4F5E2</accession>
<sequence length="119" mass="13140">MDLSTGTNILHDAVVETFTLDLPRRRLVVVVWEKKDGGASFWSQLVISGIKNVGEAQQVQACIDTIVTREKRVGLGYRIDELTLSKAADVQVALDIDHLPPLRLTCAKFTLQSLPEKPA</sequence>
<organism evidence="1 2">
    <name type="scientific">Hymenobacter cellulosivorans</name>
    <dbReference type="NCBI Taxonomy" id="2932249"/>
    <lineage>
        <taxon>Bacteria</taxon>
        <taxon>Pseudomonadati</taxon>
        <taxon>Bacteroidota</taxon>
        <taxon>Cytophagia</taxon>
        <taxon>Cytophagales</taxon>
        <taxon>Hymenobacteraceae</taxon>
        <taxon>Hymenobacter</taxon>
    </lineage>
</organism>
<keyword evidence="2" id="KW-1185">Reference proteome</keyword>
<name>A0ABY4F5E2_9BACT</name>
<evidence type="ECO:0000313" key="1">
    <source>
        <dbReference type="EMBL" id="UOQ51861.1"/>
    </source>
</evidence>
<proteinExistence type="predicted"/>
<dbReference type="Proteomes" id="UP000831785">
    <property type="component" value="Chromosome"/>
</dbReference>
<protein>
    <submittedName>
        <fullName evidence="1">Uncharacterized protein</fullName>
    </submittedName>
</protein>